<proteinExistence type="predicted"/>
<dbReference type="RefSeq" id="WP_215758887.1">
    <property type="nucleotide sequence ID" value="NZ_JAHKBE010000004.1"/>
</dbReference>
<dbReference type="EMBL" id="JBBNFP010000005">
    <property type="protein sequence ID" value="MEQ2485971.1"/>
    <property type="molecule type" value="Genomic_DNA"/>
</dbReference>
<dbReference type="Proteomes" id="UP001487296">
    <property type="component" value="Unassembled WGS sequence"/>
</dbReference>
<evidence type="ECO:0000313" key="3">
    <source>
        <dbReference type="Proteomes" id="UP001487296"/>
    </source>
</evidence>
<keyword evidence="3" id="KW-1185">Reference proteome</keyword>
<accession>A0ABV1FNJ4</accession>
<evidence type="ECO:0000313" key="2">
    <source>
        <dbReference type="EMBL" id="MEQ2485971.1"/>
    </source>
</evidence>
<feature type="region of interest" description="Disordered" evidence="1">
    <location>
        <begin position="28"/>
        <end position="62"/>
    </location>
</feature>
<evidence type="ECO:0000256" key="1">
    <source>
        <dbReference type="SAM" id="MobiDB-lite"/>
    </source>
</evidence>
<sequence length="142" mass="15820">MNKKGCWITIIIVFFFLAVIGKCGDDDELSSSSNPSVEQSDNQNNDDSQSADDDYDSSSQMPGWLIGRWQGMTPMGVMTFDIMNDHTIIDYTSGESEEGTFEYRDGEILAKFPNTGGAITRYEVDLQNHQINLEQGCVATKQ</sequence>
<name>A0ABV1FNJ4_9BACT</name>
<feature type="compositionally biased region" description="Low complexity" evidence="1">
    <location>
        <begin position="39"/>
        <end position="48"/>
    </location>
</feature>
<organism evidence="2 3">
    <name type="scientific">Hallella faecis</name>
    <dbReference type="NCBI Taxonomy" id="2841596"/>
    <lineage>
        <taxon>Bacteria</taxon>
        <taxon>Pseudomonadati</taxon>
        <taxon>Bacteroidota</taxon>
        <taxon>Bacteroidia</taxon>
        <taxon>Bacteroidales</taxon>
        <taxon>Prevotellaceae</taxon>
        <taxon>Hallella</taxon>
    </lineage>
</organism>
<comment type="caution">
    <text evidence="2">The sequence shown here is derived from an EMBL/GenBank/DDBJ whole genome shotgun (WGS) entry which is preliminary data.</text>
</comment>
<protein>
    <recommendedName>
        <fullName evidence="4">Lipocalin-like domain-containing protein</fullName>
    </recommendedName>
</protein>
<evidence type="ECO:0008006" key="4">
    <source>
        <dbReference type="Google" id="ProtNLM"/>
    </source>
</evidence>
<reference evidence="2 3" key="1">
    <citation type="submission" date="2024-04" db="EMBL/GenBank/DDBJ databases">
        <title>Human intestinal bacterial collection.</title>
        <authorList>
            <person name="Pauvert C."/>
            <person name="Hitch T.C.A."/>
            <person name="Clavel T."/>
        </authorList>
    </citation>
    <scope>NUCLEOTIDE SEQUENCE [LARGE SCALE GENOMIC DNA]</scope>
    <source>
        <strain evidence="2 3">CLA-AA-H145</strain>
    </source>
</reference>
<gene>
    <name evidence="2" type="ORF">AAAT34_02745</name>
</gene>